<evidence type="ECO:0000256" key="3">
    <source>
        <dbReference type="RuleBase" id="RU000363"/>
    </source>
</evidence>
<dbReference type="EMBL" id="AP028918">
    <property type="protein sequence ID" value="BES99132.1"/>
    <property type="molecule type" value="Genomic_DNA"/>
</dbReference>
<sequence length="265" mass="27677">MPAIEGKVALVTGVSSGIGAAIVTELVEQGMLVAGLARRIDRVEALAKSLVGKKGKLLPIKCDVSSQDDVKKAFATAEKTLGPISVLVNNAGVLRAANLIQEGAIDGVQLMMSTNVVGLATCAREGLLSMVKNKTEGTIININSVAGHSVLPFPGIGAYNASKFAVTALTEGLRNEVSAIKANIRVTSLSPGAVESEMSGQFKKEGEESQLSEFEMLPASDIADCVTFILKSPQRMNVSELTVLSRKETVLPQAIVAVKAMGQSQ</sequence>
<accession>A0ABN7B3Z2</accession>
<dbReference type="PANTHER" id="PTHR43115">
    <property type="entry name" value="DEHYDROGENASE/REDUCTASE SDR FAMILY MEMBER 11"/>
    <property type="match status" value="1"/>
</dbReference>
<dbReference type="Gene3D" id="3.40.50.720">
    <property type="entry name" value="NAD(P)-binding Rossmann-like Domain"/>
    <property type="match status" value="1"/>
</dbReference>
<evidence type="ECO:0000313" key="4">
    <source>
        <dbReference type="EMBL" id="BES99132.1"/>
    </source>
</evidence>
<comment type="similarity">
    <text evidence="1 3">Belongs to the short-chain dehydrogenases/reductases (SDR) family.</text>
</comment>
<evidence type="ECO:0000313" key="5">
    <source>
        <dbReference type="Proteomes" id="UP001307889"/>
    </source>
</evidence>
<evidence type="ECO:0000256" key="1">
    <source>
        <dbReference type="ARBA" id="ARBA00006484"/>
    </source>
</evidence>
<dbReference type="SUPFAM" id="SSF51735">
    <property type="entry name" value="NAD(P)-binding Rossmann-fold domains"/>
    <property type="match status" value="1"/>
</dbReference>
<dbReference type="PANTHER" id="PTHR43115:SF4">
    <property type="entry name" value="DEHYDROGENASE_REDUCTASE SDR FAMILY MEMBER 11"/>
    <property type="match status" value="1"/>
</dbReference>
<dbReference type="PROSITE" id="PS00061">
    <property type="entry name" value="ADH_SHORT"/>
    <property type="match status" value="1"/>
</dbReference>
<proteinExistence type="inferred from homology"/>
<dbReference type="Proteomes" id="UP001307889">
    <property type="component" value="Chromosome 10"/>
</dbReference>
<organism evidence="4 5">
    <name type="scientific">Nesidiocoris tenuis</name>
    <dbReference type="NCBI Taxonomy" id="355587"/>
    <lineage>
        <taxon>Eukaryota</taxon>
        <taxon>Metazoa</taxon>
        <taxon>Ecdysozoa</taxon>
        <taxon>Arthropoda</taxon>
        <taxon>Hexapoda</taxon>
        <taxon>Insecta</taxon>
        <taxon>Pterygota</taxon>
        <taxon>Neoptera</taxon>
        <taxon>Paraneoptera</taxon>
        <taxon>Hemiptera</taxon>
        <taxon>Heteroptera</taxon>
        <taxon>Panheteroptera</taxon>
        <taxon>Cimicomorpha</taxon>
        <taxon>Miridae</taxon>
        <taxon>Dicyphina</taxon>
        <taxon>Nesidiocoris</taxon>
    </lineage>
</organism>
<reference evidence="4 5" key="1">
    <citation type="submission" date="2023-09" db="EMBL/GenBank/DDBJ databases">
        <title>Nesidiocoris tenuis whole genome shotgun sequence.</title>
        <authorList>
            <person name="Shibata T."/>
            <person name="Shimoda M."/>
            <person name="Kobayashi T."/>
            <person name="Uehara T."/>
        </authorList>
    </citation>
    <scope>NUCLEOTIDE SEQUENCE [LARGE SCALE GENOMIC DNA]</scope>
    <source>
        <strain evidence="4 5">Japan</strain>
    </source>
</reference>
<keyword evidence="5" id="KW-1185">Reference proteome</keyword>
<dbReference type="InterPro" id="IPR020904">
    <property type="entry name" value="Sc_DH/Rdtase_CS"/>
</dbReference>
<keyword evidence="2" id="KW-0560">Oxidoreductase</keyword>
<dbReference type="InterPro" id="IPR002347">
    <property type="entry name" value="SDR_fam"/>
</dbReference>
<dbReference type="PRINTS" id="PR00081">
    <property type="entry name" value="GDHRDH"/>
</dbReference>
<dbReference type="PRINTS" id="PR00080">
    <property type="entry name" value="SDRFAMILY"/>
</dbReference>
<dbReference type="Pfam" id="PF00106">
    <property type="entry name" value="adh_short"/>
    <property type="match status" value="1"/>
</dbReference>
<gene>
    <name evidence="4" type="ORF">NTJ_11950</name>
</gene>
<name>A0ABN7B3Z2_9HEMI</name>
<protein>
    <submittedName>
        <fullName evidence="4">Dehydrogenase reductase SDR family member 11-like</fullName>
    </submittedName>
</protein>
<evidence type="ECO:0000256" key="2">
    <source>
        <dbReference type="ARBA" id="ARBA00023002"/>
    </source>
</evidence>
<dbReference type="InterPro" id="IPR036291">
    <property type="entry name" value="NAD(P)-bd_dom_sf"/>
</dbReference>